<accession>A0A1Q8E8R1</accession>
<dbReference type="SMART" id="SM00698">
    <property type="entry name" value="MORN"/>
    <property type="match status" value="3"/>
</dbReference>
<dbReference type="OrthoDB" id="2593410at2"/>
<dbReference type="InterPro" id="IPR003409">
    <property type="entry name" value="MORN"/>
</dbReference>
<reference evidence="3" key="1">
    <citation type="submission" date="2016-12" db="EMBL/GenBank/DDBJ databases">
        <authorList>
            <person name="Gulvik C.A."/>
        </authorList>
    </citation>
    <scope>NUCLEOTIDE SEQUENCE [LARGE SCALE GENOMIC DNA]</scope>
    <source>
        <strain evidence="3">NED12-00049-6B</strain>
    </source>
</reference>
<evidence type="ECO:0008006" key="4">
    <source>
        <dbReference type="Google" id="ProtNLM"/>
    </source>
</evidence>
<dbReference type="PIRSF" id="PIRSF034300">
    <property type="entry name" value="UCP034300"/>
    <property type="match status" value="1"/>
</dbReference>
<evidence type="ECO:0000313" key="3">
    <source>
        <dbReference type="Proteomes" id="UP000186890"/>
    </source>
</evidence>
<dbReference type="SUPFAM" id="SSF82185">
    <property type="entry name" value="Histone H3 K4-specific methyltransferase SET7/9 N-terminal domain"/>
    <property type="match status" value="1"/>
</dbReference>
<keyword evidence="3" id="KW-1185">Reference proteome</keyword>
<name>A0A1Q8E8R1_9STRE</name>
<dbReference type="InterPro" id="IPR014590">
    <property type="entry name" value="UCP034300_MORN_rpt-cont"/>
</dbReference>
<dbReference type="RefSeq" id="WP_075104523.1">
    <property type="nucleotide sequence ID" value="NZ_MSJM01000003.1"/>
</dbReference>
<dbReference type="Pfam" id="PF02493">
    <property type="entry name" value="MORN"/>
    <property type="match status" value="4"/>
</dbReference>
<evidence type="ECO:0000256" key="1">
    <source>
        <dbReference type="ARBA" id="ARBA00022737"/>
    </source>
</evidence>
<dbReference type="PANTHER" id="PTHR43215">
    <property type="entry name" value="RADIAL SPOKE HEAD 1 HOMOLOG"/>
    <property type="match status" value="1"/>
</dbReference>
<gene>
    <name evidence="2" type="ORF">BU202_04045</name>
</gene>
<dbReference type="Proteomes" id="UP000186890">
    <property type="component" value="Unassembled WGS sequence"/>
</dbReference>
<evidence type="ECO:0000313" key="2">
    <source>
        <dbReference type="EMBL" id="OLF48172.1"/>
    </source>
</evidence>
<dbReference type="EMBL" id="MSJM01000003">
    <property type="protein sequence ID" value="OLF48172.1"/>
    <property type="molecule type" value="Genomic_DNA"/>
</dbReference>
<keyword evidence="1" id="KW-0677">Repeat</keyword>
<dbReference type="Gene3D" id="2.20.110.10">
    <property type="entry name" value="Histone H3 K4-specific methyltransferase SET7/9 N-terminal domain"/>
    <property type="match status" value="2"/>
</dbReference>
<organism evidence="2 3">
    <name type="scientific">Streptococcus cuniculi</name>
    <dbReference type="NCBI Taxonomy" id="1432788"/>
    <lineage>
        <taxon>Bacteria</taxon>
        <taxon>Bacillati</taxon>
        <taxon>Bacillota</taxon>
        <taxon>Bacilli</taxon>
        <taxon>Lactobacillales</taxon>
        <taxon>Streptococcaceae</taxon>
        <taxon>Streptococcus</taxon>
    </lineage>
</organism>
<protein>
    <recommendedName>
        <fullName evidence="4">MORN repeat protein</fullName>
    </recommendedName>
</protein>
<dbReference type="AlphaFoldDB" id="A0A1Q8E8R1"/>
<dbReference type="PANTHER" id="PTHR43215:SF14">
    <property type="entry name" value="RADIAL SPOKE HEAD 1 HOMOLOG"/>
    <property type="match status" value="1"/>
</dbReference>
<comment type="caution">
    <text evidence="2">The sequence shown here is derived from an EMBL/GenBank/DDBJ whole genome shotgun (WGS) entry which is preliminary data.</text>
</comment>
<sequence length="142" mass="15596">MNKLIHYLQTIDLKDTKIYLTRSTIEKACIGLMAVCALSVFLGRIPSKQTLTLDNGKMTYNGTVVANKMSGQGNLTFENGDKYEGQFQNGIFNGKGTFTSASGWTYEGEFKNGIADGKGKLTTEAKVVYEGTFKQGIYQHAN</sequence>
<proteinExistence type="predicted"/>